<evidence type="ECO:0000256" key="1">
    <source>
        <dbReference type="SAM" id="SignalP"/>
    </source>
</evidence>
<comment type="caution">
    <text evidence="2">The sequence shown here is derived from an EMBL/GenBank/DDBJ whole genome shotgun (WGS) entry which is preliminary data.</text>
</comment>
<dbReference type="InterPro" id="IPR035986">
    <property type="entry name" value="PKD_dom_sf"/>
</dbReference>
<reference evidence="2" key="1">
    <citation type="submission" date="2020-09" db="EMBL/GenBank/DDBJ databases">
        <title>Novel species of Mucilaginibacter isolated from a glacier on the Tibetan Plateau.</title>
        <authorList>
            <person name="Liu Q."/>
            <person name="Xin Y.-H."/>
        </authorList>
    </citation>
    <scope>NUCLEOTIDE SEQUENCE</scope>
    <source>
        <strain evidence="2">ZB1P21</strain>
    </source>
</reference>
<feature type="chain" id="PRO_5037596720" evidence="1">
    <location>
        <begin position="24"/>
        <end position="649"/>
    </location>
</feature>
<dbReference type="Gene3D" id="2.60.40.10">
    <property type="entry name" value="Immunoglobulins"/>
    <property type="match status" value="1"/>
</dbReference>
<dbReference type="AlphaFoldDB" id="A0A926NPL2"/>
<dbReference type="SUPFAM" id="SSF49299">
    <property type="entry name" value="PKD domain"/>
    <property type="match status" value="1"/>
</dbReference>
<proteinExistence type="predicted"/>
<dbReference type="RefSeq" id="WP_191161935.1">
    <property type="nucleotide sequence ID" value="NZ_JACWMX010000002.1"/>
</dbReference>
<protein>
    <submittedName>
        <fullName evidence="2">Gliding motility-associated C-terminal domain-containing protein</fullName>
    </submittedName>
</protein>
<feature type="signal peptide" evidence="1">
    <location>
        <begin position="1"/>
        <end position="23"/>
    </location>
</feature>
<dbReference type="InterPro" id="IPR013783">
    <property type="entry name" value="Ig-like_fold"/>
</dbReference>
<evidence type="ECO:0000313" key="2">
    <source>
        <dbReference type="EMBL" id="MBD1392732.1"/>
    </source>
</evidence>
<dbReference type="Proteomes" id="UP000619078">
    <property type="component" value="Unassembled WGS sequence"/>
</dbReference>
<dbReference type="InterPro" id="IPR026341">
    <property type="entry name" value="T9SS_type_B"/>
</dbReference>
<dbReference type="EMBL" id="JACWMX010000002">
    <property type="protein sequence ID" value="MBD1392732.1"/>
    <property type="molecule type" value="Genomic_DNA"/>
</dbReference>
<sequence>MQTFHIKALLLLFFTVFAIQARAQLAGGSLGDPVINETFGHGATYGTTGPALPVTVTNVRYTTETCPTDGYYTIASGLGSCFGGTWQTVSRDHTGDANGYMMIINSSFDPSIFYVQKASGSLLCPNTNYQFSAWIMNVIRDRPDTRNHIRPNITFSIETVDGTVLKTYNTGDIPQGDFTTFEEYGTSFTTPSNGADIVVKMRNNARGGDGNDLILDDITFRPYGPTILAGFGDITSTTDRDLCEGESGTYILKASQVGYNDPYYQWQVNKNDGSGWKDVAGQTTTTLNVTLTNAVAGKNQYRIGVLNGPSAAITCRIYSQPLTVNVNAFPVVVIKPQTIVCEAQELRLTATGGDTYQWTGPNGFTSAEQSPAVSYSANNSFNGVYRVTVTTKGCVSTASTTVSVLPKVNPTISSDVAICAGSSTQLQAGGGVTYKWTPSAGLDHDDIANPMASPSLTTTYNVRVDNGGCIDESKSVTVTVLKLPAANAGKDVFIQEGESVTLQGTVAGDDIKYYWTPTENMDNPLSLKPVVSPTENTIYTLNAESQSNCGVVFDNVLVRVYKKITIPNSFTPNGDGVNDLWNIDQLFTYPESVLTIFTRNGSQVYRSIGYAKAWNGQYQGKALPVGTYYYTIDLKNNSPIRSGWVFLVR</sequence>
<accession>A0A926NPL2</accession>
<keyword evidence="3" id="KW-1185">Reference proteome</keyword>
<dbReference type="NCBIfam" id="TIGR04131">
    <property type="entry name" value="Bac_Flav_CTERM"/>
    <property type="match status" value="1"/>
</dbReference>
<gene>
    <name evidence="2" type="ORF">IDJ76_06460</name>
</gene>
<name>A0A926NPL2_9SPHI</name>
<organism evidence="2 3">
    <name type="scientific">Mucilaginibacter glaciei</name>
    <dbReference type="NCBI Taxonomy" id="2772109"/>
    <lineage>
        <taxon>Bacteria</taxon>
        <taxon>Pseudomonadati</taxon>
        <taxon>Bacteroidota</taxon>
        <taxon>Sphingobacteriia</taxon>
        <taxon>Sphingobacteriales</taxon>
        <taxon>Sphingobacteriaceae</taxon>
        <taxon>Mucilaginibacter</taxon>
    </lineage>
</organism>
<dbReference type="Pfam" id="PF13585">
    <property type="entry name" value="CHU_C"/>
    <property type="match status" value="1"/>
</dbReference>
<evidence type="ECO:0000313" key="3">
    <source>
        <dbReference type="Proteomes" id="UP000619078"/>
    </source>
</evidence>
<keyword evidence="1" id="KW-0732">Signal</keyword>